<dbReference type="AlphaFoldDB" id="A0A4Y1YML6"/>
<dbReference type="EMBL" id="AP019755">
    <property type="protein sequence ID" value="BBL35366.1"/>
    <property type="molecule type" value="Genomic_DNA"/>
</dbReference>
<sequence>MFESSKILTEPEDIQASLSERENFISIGENGAQLVSNFSDAHILLWKQGYDNSYLQYPYYQLVHNTLDHQFEHYFLVFQTKKSKKYVQPMFLVEQNICEGLSPNIKKILTKYLPHKLLNTKILMIGCSTGEGALFASHGDREAILILQQTTRQVAQQLGAALIVFKDFPASYRPILQSLSTQHGYVRVPSFPACAIELAPYRDFTDYMKQTLSRKTRKDLYRKFRKAERLGGFSMEVIDDFTPVVDEVYPLYRQVIERSNFKFEVLTRDYFIGLRMVLEDKGRFFIWRDSEGKIVAFNLCMLDGKRLRDCYIGLDYRVALDAHLYFISFRDVLSWAIENGIEQYYSSPLNYSAKLHLKLKLVPLDLYIQHTNPVINFFFKRLLPLLEPTRYDPILPKFSNYTDLR</sequence>
<name>A0A4Y1YML6_9PROT</name>
<evidence type="ECO:0000313" key="3">
    <source>
        <dbReference type="Proteomes" id="UP000316473"/>
    </source>
</evidence>
<dbReference type="SUPFAM" id="SSF55729">
    <property type="entry name" value="Acyl-CoA N-acyltransferases (Nat)"/>
    <property type="match status" value="1"/>
</dbReference>
<dbReference type="KEGG" id="nst:Nstercoris_01629"/>
<feature type="domain" description="BioF2-like acetyltransferase" evidence="1">
    <location>
        <begin position="214"/>
        <end position="344"/>
    </location>
</feature>
<keyword evidence="3" id="KW-1185">Reference proteome</keyword>
<gene>
    <name evidence="2" type="ORF">Nstercoris_01629</name>
</gene>
<reference evidence="2 3" key="1">
    <citation type="submission" date="2019-06" db="EMBL/GenBank/DDBJ databases">
        <title>Nitrosomonas stercoris KYUHI-S whole genome shotgun sequence.</title>
        <authorList>
            <person name="Nakagawa T."/>
            <person name="Tsuchiya Y."/>
            <person name="Takahashi R."/>
        </authorList>
    </citation>
    <scope>NUCLEOTIDE SEQUENCE [LARGE SCALE GENOMIC DNA]</scope>
    <source>
        <strain evidence="2 3">KYUHI-S</strain>
    </source>
</reference>
<protein>
    <recommendedName>
        <fullName evidence="1">BioF2-like acetyltransferase domain-containing protein</fullName>
    </recommendedName>
</protein>
<dbReference type="Proteomes" id="UP000316473">
    <property type="component" value="Chromosome"/>
</dbReference>
<accession>A0A4Y1YML6</accession>
<dbReference type="InterPro" id="IPR016181">
    <property type="entry name" value="Acyl_CoA_acyltransferase"/>
</dbReference>
<dbReference type="Gene3D" id="3.40.630.30">
    <property type="match status" value="1"/>
</dbReference>
<evidence type="ECO:0000313" key="2">
    <source>
        <dbReference type="EMBL" id="BBL35366.1"/>
    </source>
</evidence>
<dbReference type="InterPro" id="IPR038740">
    <property type="entry name" value="BioF2-like_GNAT_dom"/>
</dbReference>
<evidence type="ECO:0000259" key="1">
    <source>
        <dbReference type="Pfam" id="PF13480"/>
    </source>
</evidence>
<organism evidence="2 3">
    <name type="scientific">Nitrosomonas stercoris</name>
    <dbReference type="NCBI Taxonomy" id="1444684"/>
    <lineage>
        <taxon>Bacteria</taxon>
        <taxon>Pseudomonadati</taxon>
        <taxon>Pseudomonadota</taxon>
        <taxon>Betaproteobacteria</taxon>
        <taxon>Nitrosomonadales</taxon>
        <taxon>Nitrosomonadaceae</taxon>
        <taxon>Nitrosomonas</taxon>
    </lineage>
</organism>
<dbReference type="Pfam" id="PF13480">
    <property type="entry name" value="Acetyltransf_6"/>
    <property type="match status" value="1"/>
</dbReference>
<proteinExistence type="predicted"/>